<name>A0A4Z1HN46_9HELO</name>
<reference evidence="1 2" key="1">
    <citation type="submission" date="2017-12" db="EMBL/GenBank/DDBJ databases">
        <title>Comparative genomics of Botrytis spp.</title>
        <authorList>
            <person name="Valero-Jimenez C.A."/>
            <person name="Tapia P."/>
            <person name="Veloso J."/>
            <person name="Silva-Moreno E."/>
            <person name="Staats M."/>
            <person name="Valdes J.H."/>
            <person name="Van Kan J.A.L."/>
        </authorList>
    </citation>
    <scope>NUCLEOTIDE SEQUENCE [LARGE SCALE GENOMIC DNA]</scope>
    <source>
        <strain evidence="1 2">MUCL2120</strain>
    </source>
</reference>
<evidence type="ECO:0000313" key="1">
    <source>
        <dbReference type="EMBL" id="TGO50294.1"/>
    </source>
</evidence>
<organism evidence="1 2">
    <name type="scientific">Botryotinia narcissicola</name>
    <dbReference type="NCBI Taxonomy" id="278944"/>
    <lineage>
        <taxon>Eukaryota</taxon>
        <taxon>Fungi</taxon>
        <taxon>Dikarya</taxon>
        <taxon>Ascomycota</taxon>
        <taxon>Pezizomycotina</taxon>
        <taxon>Leotiomycetes</taxon>
        <taxon>Helotiales</taxon>
        <taxon>Sclerotiniaceae</taxon>
        <taxon>Botryotinia</taxon>
    </lineage>
</organism>
<dbReference type="EMBL" id="PQXJ01000397">
    <property type="protein sequence ID" value="TGO50294.1"/>
    <property type="molecule type" value="Genomic_DNA"/>
</dbReference>
<gene>
    <name evidence="1" type="ORF">BOTNAR_0397g00010</name>
</gene>
<comment type="caution">
    <text evidence="1">The sequence shown here is derived from an EMBL/GenBank/DDBJ whole genome shotgun (WGS) entry which is preliminary data.</text>
</comment>
<evidence type="ECO:0000313" key="2">
    <source>
        <dbReference type="Proteomes" id="UP000297452"/>
    </source>
</evidence>
<accession>A0A4Z1HN46</accession>
<sequence>MEFGKSGQGIYK</sequence>
<proteinExistence type="predicted"/>
<keyword evidence="2" id="KW-1185">Reference proteome</keyword>
<dbReference type="Proteomes" id="UP000297452">
    <property type="component" value="Unassembled WGS sequence"/>
</dbReference>
<protein>
    <submittedName>
        <fullName evidence="1">Uncharacterized protein</fullName>
    </submittedName>
</protein>